<dbReference type="InterPro" id="IPR008334">
    <property type="entry name" value="5'-Nucleotdase_C"/>
</dbReference>
<gene>
    <name evidence="5" type="primary">yunD</name>
    <name evidence="5" type="ORF">GCM10008025_20500</name>
</gene>
<keyword evidence="1" id="KW-0732">Signal</keyword>
<proteinExistence type="inferred from homology"/>
<evidence type="ECO:0000256" key="1">
    <source>
        <dbReference type="ARBA" id="ARBA00022729"/>
    </source>
</evidence>
<dbReference type="GO" id="GO:0000166">
    <property type="term" value="F:nucleotide binding"/>
    <property type="evidence" value="ECO:0007669"/>
    <property type="project" value="UniProtKB-KW"/>
</dbReference>
<dbReference type="InterPro" id="IPR006179">
    <property type="entry name" value="5_nucleotidase/apyrase"/>
</dbReference>
<dbReference type="InterPro" id="IPR029052">
    <property type="entry name" value="Metallo-depent_PP-like"/>
</dbReference>
<dbReference type="Pfam" id="PF00149">
    <property type="entry name" value="Metallophos"/>
    <property type="match status" value="1"/>
</dbReference>
<keyword evidence="2" id="KW-0547">Nucleotide-binding</keyword>
<dbReference type="PANTHER" id="PTHR11575:SF24">
    <property type="entry name" value="5'-NUCLEOTIDASE"/>
    <property type="match status" value="1"/>
</dbReference>
<dbReference type="Pfam" id="PF02872">
    <property type="entry name" value="5_nucleotid_C"/>
    <property type="match status" value="1"/>
</dbReference>
<reference evidence="5" key="1">
    <citation type="journal article" date="2014" name="Int. J. Syst. Evol. Microbiol.">
        <title>Complete genome sequence of Corynebacterium casei LMG S-19264T (=DSM 44701T), isolated from a smear-ripened cheese.</title>
        <authorList>
            <consortium name="US DOE Joint Genome Institute (JGI-PGF)"/>
            <person name="Walter F."/>
            <person name="Albersmeier A."/>
            <person name="Kalinowski J."/>
            <person name="Ruckert C."/>
        </authorList>
    </citation>
    <scope>NUCLEOTIDE SEQUENCE</scope>
    <source>
        <strain evidence="5">CGMCC 1.12408</strain>
    </source>
</reference>
<feature type="domain" description="5'-Nucleotidase C-terminal" evidence="4">
    <location>
        <begin position="286"/>
        <end position="427"/>
    </location>
</feature>
<dbReference type="RefSeq" id="WP_188384575.1">
    <property type="nucleotide sequence ID" value="NZ_BMEY01000009.1"/>
</dbReference>
<evidence type="ECO:0000259" key="3">
    <source>
        <dbReference type="Pfam" id="PF00149"/>
    </source>
</evidence>
<dbReference type="Proteomes" id="UP000613512">
    <property type="component" value="Unassembled WGS sequence"/>
</dbReference>
<dbReference type="GO" id="GO:0009166">
    <property type="term" value="P:nucleotide catabolic process"/>
    <property type="evidence" value="ECO:0007669"/>
    <property type="project" value="InterPro"/>
</dbReference>
<protein>
    <submittedName>
        <fullName evidence="5">Metallophosphoesterase YunD</fullName>
    </submittedName>
</protein>
<feature type="domain" description="Calcineurin-like phosphoesterase" evidence="3">
    <location>
        <begin position="8"/>
        <end position="205"/>
    </location>
</feature>
<name>A0A916S0L3_9BACI</name>
<dbReference type="Gene3D" id="3.90.780.10">
    <property type="entry name" value="5'-Nucleotidase, C-terminal domain"/>
    <property type="match status" value="1"/>
</dbReference>
<dbReference type="PRINTS" id="PR01607">
    <property type="entry name" value="APYRASEFAMLY"/>
</dbReference>
<dbReference type="InterPro" id="IPR036907">
    <property type="entry name" value="5'-Nucleotdase_C_sf"/>
</dbReference>
<dbReference type="GO" id="GO:0016787">
    <property type="term" value="F:hydrolase activity"/>
    <property type="evidence" value="ECO:0007669"/>
    <property type="project" value="UniProtKB-KW"/>
</dbReference>
<organism evidence="5 6">
    <name type="scientific">Ornithinibacillus halotolerans</name>
    <dbReference type="NCBI Taxonomy" id="1274357"/>
    <lineage>
        <taxon>Bacteria</taxon>
        <taxon>Bacillati</taxon>
        <taxon>Bacillota</taxon>
        <taxon>Bacilli</taxon>
        <taxon>Bacillales</taxon>
        <taxon>Bacillaceae</taxon>
        <taxon>Ornithinibacillus</taxon>
    </lineage>
</organism>
<dbReference type="PIRSF" id="PIRSF036361">
    <property type="entry name" value="YunD"/>
    <property type="match status" value="1"/>
</dbReference>
<keyword evidence="2" id="KW-0378">Hydrolase</keyword>
<dbReference type="EMBL" id="BMEY01000009">
    <property type="protein sequence ID" value="GGA76804.1"/>
    <property type="molecule type" value="Genomic_DNA"/>
</dbReference>
<dbReference type="SUPFAM" id="SSF55816">
    <property type="entry name" value="5'-nucleotidase (syn. UDP-sugar hydrolase), C-terminal domain"/>
    <property type="match status" value="1"/>
</dbReference>
<evidence type="ECO:0000313" key="6">
    <source>
        <dbReference type="Proteomes" id="UP000613512"/>
    </source>
</evidence>
<reference evidence="5" key="2">
    <citation type="submission" date="2020-09" db="EMBL/GenBank/DDBJ databases">
        <authorList>
            <person name="Sun Q."/>
            <person name="Zhou Y."/>
        </authorList>
    </citation>
    <scope>NUCLEOTIDE SEQUENCE</scope>
    <source>
        <strain evidence="5">CGMCC 1.12408</strain>
    </source>
</reference>
<comment type="caution">
    <text evidence="5">The sequence shown here is derived from an EMBL/GenBank/DDBJ whole genome shotgun (WGS) entry which is preliminary data.</text>
</comment>
<evidence type="ECO:0000259" key="4">
    <source>
        <dbReference type="Pfam" id="PF02872"/>
    </source>
</evidence>
<dbReference type="AlphaFoldDB" id="A0A916S0L3"/>
<comment type="similarity">
    <text evidence="2">Belongs to the 5'-nucleotidase family.</text>
</comment>
<sequence length="465" mass="53425">MQEKLYFYYTNDLHSNFKQWPKVATFMKTAKEKREKANDSYWLFDIGDHIDRVHPISEALLGKGNITLLNEIGYDVVTIGNNEGITFAHEDLFQLYDNAKFHVVCANLENKRGENPNWLKPTVQIQSNNGIRIGVIGLTAPFKEYYEILGWNIKDIYHTLGCLISKLKEETDIIVLLSHLGISEDQEIARGFSEIDVIIGGHTHHLLRTGEEVNQAIITAGGKHCNYVGEVILTWDHNERKLVKKEAYTTEISNYPNDNYTLELLQELQKKSNHVLGTSIVTIDKPIKVDWYKHSTIMQQLTDFITQEEQADCGMFNTGLLLEGFEKGEITYGDVHRICPHPINPCIVELTGAELIEVIRVSLTKEFMEFELKGLGFRGKVLGKMVFSRIDVETELHSNGQEFVSEVRIHNKPINPDKTYSVITADTFTFGRLLPEVARSERKQYILPKFIRDYFVETLITYYKK</sequence>
<dbReference type="SUPFAM" id="SSF56300">
    <property type="entry name" value="Metallo-dependent phosphatases"/>
    <property type="match status" value="1"/>
</dbReference>
<dbReference type="InterPro" id="IPR004843">
    <property type="entry name" value="Calcineurin-like_PHP"/>
</dbReference>
<dbReference type="CDD" id="cd00845">
    <property type="entry name" value="MPP_UshA_N_like"/>
    <property type="match status" value="1"/>
</dbReference>
<evidence type="ECO:0000256" key="2">
    <source>
        <dbReference type="RuleBase" id="RU362119"/>
    </source>
</evidence>
<dbReference type="Gene3D" id="3.60.21.10">
    <property type="match status" value="1"/>
</dbReference>
<accession>A0A916S0L3</accession>
<dbReference type="InterPro" id="IPR011240">
    <property type="entry name" value="Pesterase_YunD"/>
</dbReference>
<keyword evidence="6" id="KW-1185">Reference proteome</keyword>
<evidence type="ECO:0000313" key="5">
    <source>
        <dbReference type="EMBL" id="GGA76804.1"/>
    </source>
</evidence>
<dbReference type="PANTHER" id="PTHR11575">
    <property type="entry name" value="5'-NUCLEOTIDASE-RELATED"/>
    <property type="match status" value="1"/>
</dbReference>